<dbReference type="EC" id="4.1.1.19" evidence="12"/>
<dbReference type="PROSITE" id="PS00879">
    <property type="entry name" value="ODR_DC_2_2"/>
    <property type="match status" value="1"/>
</dbReference>
<dbReference type="Gene3D" id="1.10.287.3440">
    <property type="match status" value="1"/>
</dbReference>
<evidence type="ECO:0000256" key="13">
    <source>
        <dbReference type="PIRSR" id="PIRSR001336-50"/>
    </source>
</evidence>
<dbReference type="InterPro" id="IPR000183">
    <property type="entry name" value="Orn/DAP/Arg_de-COase"/>
</dbReference>
<dbReference type="InterPro" id="IPR041128">
    <property type="entry name" value="Arg_decarbox_C"/>
</dbReference>
<comment type="similarity">
    <text evidence="4 12">Belongs to the Orn/Lys/Arg decarboxylase class-II family. SpeA subfamily.</text>
</comment>
<evidence type="ECO:0000256" key="7">
    <source>
        <dbReference type="ARBA" id="ARBA00022842"/>
    </source>
</evidence>
<gene>
    <name evidence="12 18" type="primary">speA</name>
    <name evidence="18" type="ORF">ENI96_14265</name>
</gene>
<evidence type="ECO:0000256" key="2">
    <source>
        <dbReference type="ARBA" id="ARBA00001946"/>
    </source>
</evidence>
<dbReference type="InterPro" id="IPR040634">
    <property type="entry name" value="Arg_decarb_HB"/>
</dbReference>
<proteinExistence type="inferred from homology"/>
<feature type="binding site" evidence="12">
    <location>
        <begin position="279"/>
        <end position="289"/>
    </location>
    <ligand>
        <name>substrate</name>
    </ligand>
</feature>
<dbReference type="Gene3D" id="1.20.58.930">
    <property type="match status" value="1"/>
</dbReference>
<keyword evidence="10 12" id="KW-0620">Polyamine biosynthesis</keyword>
<evidence type="ECO:0000313" key="18">
    <source>
        <dbReference type="EMBL" id="HEB97582.1"/>
    </source>
</evidence>
<dbReference type="PROSITE" id="PS00878">
    <property type="entry name" value="ODR_DC_2_1"/>
    <property type="match status" value="1"/>
</dbReference>
<dbReference type="GO" id="GO:0033388">
    <property type="term" value="P:putrescine biosynthetic process from arginine"/>
    <property type="evidence" value="ECO:0007669"/>
    <property type="project" value="TreeGrafter"/>
</dbReference>
<dbReference type="InterPro" id="IPR029066">
    <property type="entry name" value="PLP-binding_barrel"/>
</dbReference>
<evidence type="ECO:0000256" key="5">
    <source>
        <dbReference type="ARBA" id="ARBA00022723"/>
    </source>
</evidence>
<dbReference type="GO" id="GO:0046872">
    <property type="term" value="F:metal ion binding"/>
    <property type="evidence" value="ECO:0007669"/>
    <property type="project" value="UniProtKB-KW"/>
</dbReference>
<dbReference type="InterPro" id="IPR022653">
    <property type="entry name" value="De-COase2_pyr-phos_BS"/>
</dbReference>
<accession>A0A831WBS9</accession>
<comment type="catalytic activity">
    <reaction evidence="12">
        <text>L-arginine + H(+) = agmatine + CO2</text>
        <dbReference type="Rhea" id="RHEA:17641"/>
        <dbReference type="ChEBI" id="CHEBI:15378"/>
        <dbReference type="ChEBI" id="CHEBI:16526"/>
        <dbReference type="ChEBI" id="CHEBI:32682"/>
        <dbReference type="ChEBI" id="CHEBI:58145"/>
        <dbReference type="EC" id="4.1.1.19"/>
    </reaction>
</comment>
<dbReference type="UniPathway" id="UPA00186">
    <property type="reaction ID" value="UER00284"/>
</dbReference>
<dbReference type="HAMAP" id="MF_01417">
    <property type="entry name" value="SpeA"/>
    <property type="match status" value="1"/>
</dbReference>
<dbReference type="Gene3D" id="2.40.37.10">
    <property type="entry name" value="Lyase, Ornithine Decarboxylase, Chain A, domain 1"/>
    <property type="match status" value="1"/>
</dbReference>
<dbReference type="GO" id="GO:0008792">
    <property type="term" value="F:arginine decarboxylase activity"/>
    <property type="evidence" value="ECO:0007669"/>
    <property type="project" value="UniProtKB-UniRule"/>
</dbReference>
<comment type="function">
    <text evidence="3 12">Catalyzes the biosynthesis of agmatine from arginine.</text>
</comment>
<dbReference type="Proteomes" id="UP000886251">
    <property type="component" value="Unassembled WGS sequence"/>
</dbReference>
<comment type="pathway">
    <text evidence="12">Amine and polyamine biosynthesis; agmatine biosynthesis; agmatine from L-arginine: step 1/1.</text>
</comment>
<dbReference type="InterPro" id="IPR002985">
    <property type="entry name" value="Arg_decrbxlase"/>
</dbReference>
<evidence type="ECO:0000256" key="12">
    <source>
        <dbReference type="HAMAP-Rule" id="MF_01417"/>
    </source>
</evidence>
<evidence type="ECO:0000256" key="6">
    <source>
        <dbReference type="ARBA" id="ARBA00022793"/>
    </source>
</evidence>
<keyword evidence="5 12" id="KW-0479">Metal-binding</keyword>
<evidence type="ECO:0000256" key="3">
    <source>
        <dbReference type="ARBA" id="ARBA00002257"/>
    </source>
</evidence>
<evidence type="ECO:0000259" key="17">
    <source>
        <dbReference type="Pfam" id="PF17944"/>
    </source>
</evidence>
<evidence type="ECO:0000256" key="10">
    <source>
        <dbReference type="ARBA" id="ARBA00023115"/>
    </source>
</evidence>
<dbReference type="FunFam" id="3.20.20.10:FF:000001">
    <property type="entry name" value="Biosynthetic arginine decarboxylase"/>
    <property type="match status" value="1"/>
</dbReference>
<dbReference type="PRINTS" id="PR01179">
    <property type="entry name" value="ODADCRBXLASE"/>
</dbReference>
<dbReference type="PIRSF" id="PIRSF001336">
    <property type="entry name" value="Arg_decrbxlase"/>
    <property type="match status" value="1"/>
</dbReference>
<keyword evidence="9 12" id="KW-0745">Spermidine biosynthesis</keyword>
<dbReference type="SUPFAM" id="SSF51419">
    <property type="entry name" value="PLP-binding barrel"/>
    <property type="match status" value="1"/>
</dbReference>
<evidence type="ECO:0000256" key="11">
    <source>
        <dbReference type="ARBA" id="ARBA00023239"/>
    </source>
</evidence>
<keyword evidence="6 12" id="KW-0210">Decarboxylase</keyword>
<evidence type="ECO:0000256" key="4">
    <source>
        <dbReference type="ARBA" id="ARBA00008357"/>
    </source>
</evidence>
<dbReference type="AlphaFoldDB" id="A0A831WBS9"/>
<dbReference type="NCBIfam" id="TIGR01273">
    <property type="entry name" value="speA"/>
    <property type="match status" value="1"/>
</dbReference>
<evidence type="ECO:0000256" key="14">
    <source>
        <dbReference type="PIRSR" id="PIRSR600183-50"/>
    </source>
</evidence>
<dbReference type="Pfam" id="PF17944">
    <property type="entry name" value="Arg_decarbox_C"/>
    <property type="match status" value="1"/>
</dbReference>
<dbReference type="PRINTS" id="PR01180">
    <property type="entry name" value="ARGDCRBXLASE"/>
</dbReference>
<comment type="cofactor">
    <cofactor evidence="2 12">
        <name>Mg(2+)</name>
        <dbReference type="ChEBI" id="CHEBI:18420"/>
    </cofactor>
</comment>
<reference evidence="18" key="1">
    <citation type="journal article" date="2020" name="mSystems">
        <title>Genome- and Community-Level Interaction Insights into Carbon Utilization and Element Cycling Functions of Hydrothermarchaeota in Hydrothermal Sediment.</title>
        <authorList>
            <person name="Zhou Z."/>
            <person name="Liu Y."/>
            <person name="Xu W."/>
            <person name="Pan J."/>
            <person name="Luo Z.H."/>
            <person name="Li M."/>
        </authorList>
    </citation>
    <scope>NUCLEOTIDE SEQUENCE [LARGE SCALE GENOMIC DNA]</scope>
    <source>
        <strain evidence="18">HyVt-443</strain>
    </source>
</reference>
<dbReference type="PANTHER" id="PTHR43295">
    <property type="entry name" value="ARGININE DECARBOXYLASE"/>
    <property type="match status" value="1"/>
</dbReference>
<feature type="domain" description="Arginine decarboxylase C-terminal helical" evidence="17">
    <location>
        <begin position="575"/>
        <end position="624"/>
    </location>
</feature>
<feature type="modified residue" description="N6-(pyridoxal phosphate)lysine" evidence="12 13">
    <location>
        <position position="99"/>
    </location>
</feature>
<dbReference type="InterPro" id="IPR022657">
    <property type="entry name" value="De-COase2_CS"/>
</dbReference>
<protein>
    <recommendedName>
        <fullName evidence="12">Biosynthetic arginine decarboxylase</fullName>
        <shortName evidence="12">ADC</shortName>
        <ecNumber evidence="12">4.1.1.19</ecNumber>
    </recommendedName>
</protein>
<organism evidence="18">
    <name type="scientific">Sedimenticola thiotaurini</name>
    <dbReference type="NCBI Taxonomy" id="1543721"/>
    <lineage>
        <taxon>Bacteria</taxon>
        <taxon>Pseudomonadati</taxon>
        <taxon>Pseudomonadota</taxon>
        <taxon>Gammaproteobacteria</taxon>
        <taxon>Chromatiales</taxon>
        <taxon>Sedimenticolaceae</taxon>
        <taxon>Sedimenticola</taxon>
    </lineage>
</organism>
<dbReference type="PANTHER" id="PTHR43295:SF9">
    <property type="entry name" value="BIOSYNTHETIC ARGININE DECARBOXYLASE"/>
    <property type="match status" value="1"/>
</dbReference>
<evidence type="ECO:0000259" key="16">
    <source>
        <dbReference type="Pfam" id="PF17810"/>
    </source>
</evidence>
<dbReference type="GO" id="GO:0006527">
    <property type="term" value="P:L-arginine catabolic process"/>
    <property type="evidence" value="ECO:0007669"/>
    <property type="project" value="InterPro"/>
</dbReference>
<evidence type="ECO:0000256" key="8">
    <source>
        <dbReference type="ARBA" id="ARBA00022898"/>
    </source>
</evidence>
<dbReference type="Pfam" id="PF02784">
    <property type="entry name" value="Orn_Arg_deC_N"/>
    <property type="match status" value="1"/>
</dbReference>
<evidence type="ECO:0000259" key="15">
    <source>
        <dbReference type="Pfam" id="PF02784"/>
    </source>
</evidence>
<sequence length="626" mass="69499">MSPPDPTVPQNYGVRRWGAGYFGIDGSGHVTVHPRRDDGAAIDLHRLAGEVRQAGLSWPVLVRFVDILHDRVATLCRAFRLAADELDYGGGYTALYPVKVNQQRSVIDEILAGGDGCVGLEAGSKPELMAVLAQSPAGGTIVCNGYKDREYVRLALIGQRLGHRVYIVVEKLSELELILAQADALRVEPLLGVRVRLFSSAAGNWQNSGGEKAKFGLTAGQLLELLRRLRQAKRLDRLQLLHSHIGSQIPNLRDIRRCIAEAARFYGELRRLGADIRVVDVGGGLGVDYEGTGTRHYCSINYSLEAYAREVVKGLARVCRRHDLPHPDLFTESGRAMTAHHAVLITNVIESDPVGEGELPVALPEDPPEVLAQLSAELERAGSGSPSEVYQESLHGLEEARELFEQGALGLEQRALAEELFVAVCRRLLPRLRPGSRRHRELLDELHERLADRLFCNFSLFQSLPDVWAIDQIFPVMPLQRLLETPTRSAVLHDLTCDSDGRIDNYVDQDGVERSLPVHEPRAGEPYLLGIFLVGAYQEILGDMHNLFGDTDAVNVRLEPDGGHRLVQTERGDSVDELLRYVHFSTARMLERYREKLQGAAIGGEEAERLFSELEAGLRGYTYFEE</sequence>
<evidence type="ECO:0000256" key="1">
    <source>
        <dbReference type="ARBA" id="ARBA00001933"/>
    </source>
</evidence>
<evidence type="ECO:0000256" key="9">
    <source>
        <dbReference type="ARBA" id="ARBA00023066"/>
    </source>
</evidence>
<dbReference type="Gene3D" id="3.20.20.10">
    <property type="entry name" value="Alanine racemase"/>
    <property type="match status" value="1"/>
</dbReference>
<dbReference type="InterPro" id="IPR022644">
    <property type="entry name" value="De-COase2_N"/>
</dbReference>
<feature type="domain" description="Orn/DAP/Arg decarboxylase 2 N-terminal" evidence="15">
    <location>
        <begin position="74"/>
        <end position="339"/>
    </location>
</feature>
<feature type="active site" description="Proton donor" evidence="14">
    <location>
        <position position="497"/>
    </location>
</feature>
<dbReference type="EMBL" id="DRKP01000181">
    <property type="protein sequence ID" value="HEB97582.1"/>
    <property type="molecule type" value="Genomic_DNA"/>
</dbReference>
<comment type="caution">
    <text evidence="18">The sequence shown here is derived from an EMBL/GenBank/DDBJ whole genome shotgun (WGS) entry which is preliminary data.</text>
</comment>
<keyword evidence="11 12" id="KW-0456">Lyase</keyword>
<keyword evidence="8 12" id="KW-0663">Pyridoxal phosphate</keyword>
<dbReference type="Pfam" id="PF17810">
    <property type="entry name" value="Arg_decarb_HB"/>
    <property type="match status" value="1"/>
</dbReference>
<comment type="cofactor">
    <cofactor evidence="1 12 13">
        <name>pyridoxal 5'-phosphate</name>
        <dbReference type="ChEBI" id="CHEBI:597326"/>
    </cofactor>
</comment>
<dbReference type="CDD" id="cd06830">
    <property type="entry name" value="PLPDE_III_ADC"/>
    <property type="match status" value="1"/>
</dbReference>
<dbReference type="NCBIfam" id="NF003763">
    <property type="entry name" value="PRK05354.1"/>
    <property type="match status" value="1"/>
</dbReference>
<dbReference type="GO" id="GO:0008295">
    <property type="term" value="P:spermidine biosynthetic process"/>
    <property type="evidence" value="ECO:0007669"/>
    <property type="project" value="UniProtKB-UniRule"/>
</dbReference>
<dbReference type="SUPFAM" id="SSF50621">
    <property type="entry name" value="Alanine racemase C-terminal domain-like"/>
    <property type="match status" value="1"/>
</dbReference>
<dbReference type="InterPro" id="IPR009006">
    <property type="entry name" value="Ala_racemase/Decarboxylase_C"/>
</dbReference>
<keyword evidence="7 12" id="KW-0460">Magnesium</keyword>
<name>A0A831WBS9_9GAMM</name>
<feature type="domain" description="Arginine decarboxylase helical bundle" evidence="16">
    <location>
        <begin position="365"/>
        <end position="446"/>
    </location>
</feature>